<dbReference type="eggNOG" id="ENOG5033HM2">
    <property type="taxonomic scope" value="Bacteria"/>
</dbReference>
<dbReference type="KEGG" id="msd:MYSTI_03978"/>
<dbReference type="AlphaFoldDB" id="L7UFQ7"/>
<evidence type="ECO:0000313" key="1">
    <source>
        <dbReference type="EMBL" id="AGC45284.1"/>
    </source>
</evidence>
<dbReference type="PROSITE" id="PS51257">
    <property type="entry name" value="PROKAR_LIPOPROTEIN"/>
    <property type="match status" value="1"/>
</dbReference>
<organism evidence="1 2">
    <name type="scientific">Myxococcus stipitatus (strain DSM 14675 / JCM 12634 / Mx s8)</name>
    <dbReference type="NCBI Taxonomy" id="1278073"/>
    <lineage>
        <taxon>Bacteria</taxon>
        <taxon>Pseudomonadati</taxon>
        <taxon>Myxococcota</taxon>
        <taxon>Myxococcia</taxon>
        <taxon>Myxococcales</taxon>
        <taxon>Cystobacterineae</taxon>
        <taxon>Myxococcaceae</taxon>
        <taxon>Myxococcus</taxon>
    </lineage>
</organism>
<dbReference type="EMBL" id="CP004025">
    <property type="protein sequence ID" value="AGC45284.1"/>
    <property type="molecule type" value="Genomic_DNA"/>
</dbReference>
<dbReference type="Proteomes" id="UP000011131">
    <property type="component" value="Chromosome"/>
</dbReference>
<dbReference type="Gene3D" id="3.20.20.80">
    <property type="entry name" value="Glycosidases"/>
    <property type="match status" value="1"/>
</dbReference>
<proteinExistence type="predicted"/>
<evidence type="ECO:0000313" key="2">
    <source>
        <dbReference type="Proteomes" id="UP000011131"/>
    </source>
</evidence>
<keyword evidence="2" id="KW-1185">Reference proteome</keyword>
<evidence type="ECO:0008006" key="3">
    <source>
        <dbReference type="Google" id="ProtNLM"/>
    </source>
</evidence>
<dbReference type="SUPFAM" id="SSF51445">
    <property type="entry name" value="(Trans)glycosidases"/>
    <property type="match status" value="1"/>
</dbReference>
<name>L7UFQ7_MYXSD</name>
<accession>L7UFQ7</accession>
<dbReference type="PATRIC" id="fig|1278073.3.peg.4055"/>
<dbReference type="InterPro" id="IPR017853">
    <property type="entry name" value="GH"/>
</dbReference>
<sequence length="374" mass="41165">MTLSSRCRSRLWLALAVASVVGCGSERPDEAPSGAVASRGDSQVSFALGISDSDPDTFTHPAWDGLNVKRARVVVPYDVALRPTTDARRQRFEAWLQAAAAKSVEPYVTLGPSDQHKAANGKYLAPTDGEYRAAFEAFHATYPAITLVGAWNEPNFPDSVLQSGVPLDQPTCASEDLENCGPLRAAFYYRLVVSICPTCTVAAGEFDATPGDSYWDRYRLFLRGHRPKLWSIHPHHDANRYQASGAHCVPGDSSCTTRTFLGWLQGLDASWDVGHIWLTEVGAFYRNANGQVFGDVSQRDTTKFILRLPSLSARITRIYYYNHSNQCSTADRCATQDRGIIAPEPWDGTPLSYDTAGRIRSAYAVLRDRDTHGP</sequence>
<dbReference type="STRING" id="1278073.MYSTI_03978"/>
<reference evidence="1 2" key="1">
    <citation type="journal article" date="2013" name="Genome Announc.">
        <title>Complete genome sequence of Myxococcus stipitatus strain DSM 14675, a fruiting myxobacterium.</title>
        <authorList>
            <person name="Huntley S."/>
            <person name="Kneip S."/>
            <person name="Treuner-Lange A."/>
            <person name="Sogaard-Andersen L."/>
        </authorList>
    </citation>
    <scope>NUCLEOTIDE SEQUENCE [LARGE SCALE GENOMIC DNA]</scope>
    <source>
        <strain evidence="2">DSM 14675 / JCM 12634 / Mx s8</strain>
    </source>
</reference>
<dbReference type="HOGENOM" id="CLU_766876_0_0_7"/>
<gene>
    <name evidence="1" type="ordered locus">MYSTI_03978</name>
</gene>
<protein>
    <recommendedName>
        <fullName evidence="3">Asl1-like glycosyl hydrolase catalytic domain-containing protein</fullName>
    </recommendedName>
</protein>